<protein>
    <submittedName>
        <fullName evidence="1">Uncharacterized protein</fullName>
    </submittedName>
</protein>
<comment type="caution">
    <text evidence="1">The sequence shown here is derived from an EMBL/GenBank/DDBJ whole genome shotgun (WGS) entry which is preliminary data.</text>
</comment>
<gene>
    <name evidence="1" type="ORF">ACFO5K_20405</name>
</gene>
<keyword evidence="2" id="KW-1185">Reference proteome</keyword>
<dbReference type="EMBL" id="JBHSDL010000025">
    <property type="protein sequence ID" value="MFC4376462.1"/>
    <property type="molecule type" value="Genomic_DNA"/>
</dbReference>
<name>A0ABV8VLD9_9NOCA</name>
<dbReference type="RefSeq" id="WP_378565239.1">
    <property type="nucleotide sequence ID" value="NZ_JBHSDL010000025.1"/>
</dbReference>
<organism evidence="1 2">
    <name type="scientific">Nocardia halotolerans</name>
    <dbReference type="NCBI Taxonomy" id="1755878"/>
    <lineage>
        <taxon>Bacteria</taxon>
        <taxon>Bacillati</taxon>
        <taxon>Actinomycetota</taxon>
        <taxon>Actinomycetes</taxon>
        <taxon>Mycobacteriales</taxon>
        <taxon>Nocardiaceae</taxon>
        <taxon>Nocardia</taxon>
    </lineage>
</organism>
<dbReference type="Proteomes" id="UP001595844">
    <property type="component" value="Unassembled WGS sequence"/>
</dbReference>
<accession>A0ABV8VLD9</accession>
<sequence>MSDNDEHGRAALNGAVDGAIVSVRRMFYVLGDEVDRSEGPIEFTFHNGSTLLLDSGVDGADLRIVARPWRDPFEPLVDPVNIEYVAASGKYTAFDVTGESPYNALAGRRVDAVSVVPLPDGRPRAATLYLGDSLVKAETIADELIVTLASA</sequence>
<evidence type="ECO:0000313" key="1">
    <source>
        <dbReference type="EMBL" id="MFC4376462.1"/>
    </source>
</evidence>
<reference evidence="2" key="1">
    <citation type="journal article" date="2019" name="Int. J. Syst. Evol. Microbiol.">
        <title>The Global Catalogue of Microorganisms (GCM) 10K type strain sequencing project: providing services to taxonomists for standard genome sequencing and annotation.</title>
        <authorList>
            <consortium name="The Broad Institute Genomics Platform"/>
            <consortium name="The Broad Institute Genome Sequencing Center for Infectious Disease"/>
            <person name="Wu L."/>
            <person name="Ma J."/>
        </authorList>
    </citation>
    <scope>NUCLEOTIDE SEQUENCE [LARGE SCALE GENOMIC DNA]</scope>
    <source>
        <strain evidence="2">IBRC-M 10490</strain>
    </source>
</reference>
<proteinExistence type="predicted"/>
<evidence type="ECO:0000313" key="2">
    <source>
        <dbReference type="Proteomes" id="UP001595844"/>
    </source>
</evidence>